<dbReference type="Gene3D" id="3.20.20.140">
    <property type="entry name" value="Metal-dependent hydrolases"/>
    <property type="match status" value="1"/>
</dbReference>
<evidence type="ECO:0000313" key="3">
    <source>
        <dbReference type="EMBL" id="OGG39771.1"/>
    </source>
</evidence>
<evidence type="ECO:0008006" key="5">
    <source>
        <dbReference type="Google" id="ProtNLM"/>
    </source>
</evidence>
<sequence>MKYIDCHTHAQFAAFEKDYKEVIGRALDNNVFLVNVGTQKDTSWRAVDIAHEFPSGVYATVGVHPIHVHASFHDEQELGVSRTDAEVNADSRGSGFTSRAEEFDYEYYKKLAMDDRVVAVGECGLDYYRIEDLGLRIKEKQREVFVKHIELAYEVKKPLMIHCRDAYEDLCETLISNSKFLISNPGIVHFFRGTKEDARKLLDMGFYFTFGGVITFVRDYDEIVKCIPMDRILSETDAPYVTPAPYRGKSFGGTQGKRNEPAYVIEVVKKLAELKGVSVEDVKDKIWENARRVFDFLS</sequence>
<feature type="binding site" evidence="2">
    <location>
        <position position="162"/>
    </location>
    <ligand>
        <name>a divalent metal cation</name>
        <dbReference type="ChEBI" id="CHEBI:60240"/>
        <label>2</label>
    </ligand>
</feature>
<dbReference type="AlphaFoldDB" id="A0A1F6BS55"/>
<dbReference type="PANTHER" id="PTHR46124">
    <property type="entry name" value="D-AMINOACYL-TRNA DEACYLASE"/>
    <property type="match status" value="1"/>
</dbReference>
<keyword evidence="2" id="KW-0479">Metal-binding</keyword>
<dbReference type="GO" id="GO:0046872">
    <property type="term" value="F:metal ion binding"/>
    <property type="evidence" value="ECO:0007669"/>
    <property type="project" value="UniProtKB-KW"/>
</dbReference>
<feature type="binding site" evidence="2">
    <location>
        <position position="237"/>
    </location>
    <ligand>
        <name>a divalent metal cation</name>
        <dbReference type="ChEBI" id="CHEBI:60240"/>
        <label>1</label>
    </ligand>
</feature>
<evidence type="ECO:0000313" key="4">
    <source>
        <dbReference type="Proteomes" id="UP000176996"/>
    </source>
</evidence>
<gene>
    <name evidence="3" type="ORF">A3A21_02350</name>
</gene>
<feature type="binding site" evidence="2">
    <location>
        <position position="122"/>
    </location>
    <ligand>
        <name>a divalent metal cation</name>
        <dbReference type="ChEBI" id="CHEBI:60240"/>
        <label>1</label>
    </ligand>
</feature>
<dbReference type="PROSITE" id="PS01090">
    <property type="entry name" value="TATD_2"/>
    <property type="match status" value="1"/>
</dbReference>
<dbReference type="GO" id="GO:0016788">
    <property type="term" value="F:hydrolase activity, acting on ester bonds"/>
    <property type="evidence" value="ECO:0007669"/>
    <property type="project" value="InterPro"/>
</dbReference>
<dbReference type="STRING" id="1798471.A3A21_02350"/>
<dbReference type="InterPro" id="IPR032466">
    <property type="entry name" value="Metal_Hydrolase"/>
</dbReference>
<dbReference type="CDD" id="cd01310">
    <property type="entry name" value="TatD_DNAse"/>
    <property type="match status" value="1"/>
</dbReference>
<dbReference type="SUPFAM" id="SSF51556">
    <property type="entry name" value="Metallo-dependent hydrolases"/>
    <property type="match status" value="1"/>
</dbReference>
<evidence type="ECO:0000256" key="2">
    <source>
        <dbReference type="PIRSR" id="PIRSR005902-1"/>
    </source>
</evidence>
<dbReference type="InterPro" id="IPR018228">
    <property type="entry name" value="DNase_TatD-rel_CS"/>
</dbReference>
<evidence type="ECO:0000256" key="1">
    <source>
        <dbReference type="ARBA" id="ARBA00022801"/>
    </source>
</evidence>
<dbReference type="Pfam" id="PF01026">
    <property type="entry name" value="TatD_DNase"/>
    <property type="match status" value="1"/>
</dbReference>
<dbReference type="EMBL" id="MFKK01000035">
    <property type="protein sequence ID" value="OGG39771.1"/>
    <property type="molecule type" value="Genomic_DNA"/>
</dbReference>
<dbReference type="GO" id="GO:0005829">
    <property type="term" value="C:cytosol"/>
    <property type="evidence" value="ECO:0007669"/>
    <property type="project" value="TreeGrafter"/>
</dbReference>
<dbReference type="InterPro" id="IPR001130">
    <property type="entry name" value="TatD-like"/>
</dbReference>
<protein>
    <recommendedName>
        <fullName evidence="5">Hydrolase TatD</fullName>
    </recommendedName>
</protein>
<feature type="binding site" evidence="2">
    <location>
        <position position="9"/>
    </location>
    <ligand>
        <name>a divalent metal cation</name>
        <dbReference type="ChEBI" id="CHEBI:60240"/>
        <label>1</label>
    </ligand>
</feature>
<proteinExistence type="predicted"/>
<feature type="binding site" evidence="2">
    <location>
        <position position="7"/>
    </location>
    <ligand>
        <name>a divalent metal cation</name>
        <dbReference type="ChEBI" id="CHEBI:60240"/>
        <label>1</label>
    </ligand>
</feature>
<dbReference type="Proteomes" id="UP000176996">
    <property type="component" value="Unassembled WGS sequence"/>
</dbReference>
<reference evidence="3 4" key="1">
    <citation type="journal article" date="2016" name="Nat. Commun.">
        <title>Thousands of microbial genomes shed light on interconnected biogeochemical processes in an aquifer system.</title>
        <authorList>
            <person name="Anantharaman K."/>
            <person name="Brown C.T."/>
            <person name="Hug L.A."/>
            <person name="Sharon I."/>
            <person name="Castelle C.J."/>
            <person name="Probst A.J."/>
            <person name="Thomas B.C."/>
            <person name="Singh A."/>
            <person name="Wilkins M.J."/>
            <person name="Karaoz U."/>
            <person name="Brodie E.L."/>
            <person name="Williams K.H."/>
            <person name="Hubbard S.S."/>
            <person name="Banfield J.F."/>
        </authorList>
    </citation>
    <scope>NUCLEOTIDE SEQUENCE [LARGE SCALE GENOMIC DNA]</scope>
</reference>
<name>A0A1F6BS55_9BACT</name>
<accession>A0A1F6BS55</accession>
<feature type="binding site" evidence="2">
    <location>
        <position position="189"/>
    </location>
    <ligand>
        <name>a divalent metal cation</name>
        <dbReference type="ChEBI" id="CHEBI:60240"/>
        <label>2</label>
    </ligand>
</feature>
<dbReference type="PANTHER" id="PTHR46124:SF2">
    <property type="entry name" value="D-AMINOACYL-TRNA DEACYLASE"/>
    <property type="match status" value="1"/>
</dbReference>
<comment type="caution">
    <text evidence="3">The sequence shown here is derived from an EMBL/GenBank/DDBJ whole genome shotgun (WGS) entry which is preliminary data.</text>
</comment>
<keyword evidence="1" id="KW-0378">Hydrolase</keyword>
<organism evidence="3 4">
    <name type="scientific">Candidatus Jorgensenbacteria bacterium RIFCSPLOWO2_01_FULL_45_25b</name>
    <dbReference type="NCBI Taxonomy" id="1798471"/>
    <lineage>
        <taxon>Bacteria</taxon>
        <taxon>Candidatus Joergenseniibacteriota</taxon>
    </lineage>
</organism>
<dbReference type="PIRSF" id="PIRSF005902">
    <property type="entry name" value="DNase_TatD"/>
    <property type="match status" value="1"/>
</dbReference>